<proteinExistence type="predicted"/>
<keyword evidence="4" id="KW-1185">Reference proteome</keyword>
<gene>
    <name evidence="3" type="ORF">MGYG_09072</name>
</gene>
<dbReference type="AlphaFoldDB" id="E4UVA8"/>
<dbReference type="Proteomes" id="UP000002669">
    <property type="component" value="Unassembled WGS sequence"/>
</dbReference>
<dbReference type="HOGENOM" id="CLU_2305398_0_0_1"/>
<dbReference type="RefSeq" id="XP_003172646.1">
    <property type="nucleotide sequence ID" value="XM_003172598.1"/>
</dbReference>
<evidence type="ECO:0000313" key="3">
    <source>
        <dbReference type="EMBL" id="EFR02235.1"/>
    </source>
</evidence>
<sequence>MHLRRRLIRQRLSALARRRRQTRQEEEEEEEEEERWTAGTIYHAHAGDFPLSMKKKRRSRRGWLSGLLAITSCCILHLASHQPIDQISCKPGLIDKANFR</sequence>
<dbReference type="VEuPathDB" id="FungiDB:MGYG_09072"/>
<feature type="compositionally biased region" description="Acidic residues" evidence="1">
    <location>
        <begin position="25"/>
        <end position="34"/>
    </location>
</feature>
<organism evidence="4">
    <name type="scientific">Arthroderma gypseum (strain ATCC MYA-4604 / CBS 118893)</name>
    <name type="common">Microsporum gypseum</name>
    <dbReference type="NCBI Taxonomy" id="535722"/>
    <lineage>
        <taxon>Eukaryota</taxon>
        <taxon>Fungi</taxon>
        <taxon>Dikarya</taxon>
        <taxon>Ascomycota</taxon>
        <taxon>Pezizomycotina</taxon>
        <taxon>Eurotiomycetes</taxon>
        <taxon>Eurotiomycetidae</taxon>
        <taxon>Onygenales</taxon>
        <taxon>Arthrodermataceae</taxon>
        <taxon>Nannizzia</taxon>
    </lineage>
</organism>
<keyword evidence="2" id="KW-0812">Transmembrane</keyword>
<reference evidence="4" key="1">
    <citation type="journal article" date="2012" name="MBio">
        <title>Comparative genome analysis of Trichophyton rubrum and related dermatophytes reveals candidate genes involved in infection.</title>
        <authorList>
            <person name="Martinez D.A."/>
            <person name="Oliver B.G."/>
            <person name="Graeser Y."/>
            <person name="Goldberg J.M."/>
            <person name="Li W."/>
            <person name="Martinez-Rossi N.M."/>
            <person name="Monod M."/>
            <person name="Shelest E."/>
            <person name="Barton R.C."/>
            <person name="Birch E."/>
            <person name="Brakhage A.A."/>
            <person name="Chen Z."/>
            <person name="Gurr S.J."/>
            <person name="Heiman D."/>
            <person name="Heitman J."/>
            <person name="Kosti I."/>
            <person name="Rossi A."/>
            <person name="Saif S."/>
            <person name="Samalova M."/>
            <person name="Saunders C.W."/>
            <person name="Shea T."/>
            <person name="Summerbell R.C."/>
            <person name="Xu J."/>
            <person name="Young S."/>
            <person name="Zeng Q."/>
            <person name="Birren B.W."/>
            <person name="Cuomo C.A."/>
            <person name="White T.C."/>
        </authorList>
    </citation>
    <scope>NUCLEOTIDE SEQUENCE [LARGE SCALE GENOMIC DNA]</scope>
    <source>
        <strain evidence="4">ATCC MYA-4604 / CBS 118893</strain>
    </source>
</reference>
<dbReference type="EMBL" id="DS989825">
    <property type="protein sequence ID" value="EFR02235.1"/>
    <property type="molecule type" value="Genomic_DNA"/>
</dbReference>
<feature type="transmembrane region" description="Helical" evidence="2">
    <location>
        <begin position="62"/>
        <end position="80"/>
    </location>
</feature>
<accession>E4UVA8</accession>
<dbReference type="InParanoid" id="E4UVA8"/>
<name>E4UVA8_ARTGP</name>
<evidence type="ECO:0000256" key="2">
    <source>
        <dbReference type="SAM" id="Phobius"/>
    </source>
</evidence>
<keyword evidence="2" id="KW-1133">Transmembrane helix</keyword>
<protein>
    <submittedName>
        <fullName evidence="3">Uncharacterized protein</fullName>
    </submittedName>
</protein>
<evidence type="ECO:0000313" key="4">
    <source>
        <dbReference type="Proteomes" id="UP000002669"/>
    </source>
</evidence>
<keyword evidence="2" id="KW-0472">Membrane</keyword>
<evidence type="ECO:0000256" key="1">
    <source>
        <dbReference type="SAM" id="MobiDB-lite"/>
    </source>
</evidence>
<feature type="region of interest" description="Disordered" evidence="1">
    <location>
        <begin position="18"/>
        <end position="37"/>
    </location>
</feature>
<dbReference type="GeneID" id="10027919"/>